<dbReference type="Proteomes" id="UP000195719">
    <property type="component" value="Unassembled WGS sequence"/>
</dbReference>
<keyword evidence="2" id="KW-1185">Reference proteome</keyword>
<evidence type="ECO:0000313" key="2">
    <source>
        <dbReference type="Proteomes" id="UP000195719"/>
    </source>
</evidence>
<organism evidence="1 2">
    <name type="scientific">Photobacterium andalusiense</name>
    <dbReference type="NCBI Taxonomy" id="2204296"/>
    <lineage>
        <taxon>Bacteria</taxon>
        <taxon>Pseudomonadati</taxon>
        <taxon>Pseudomonadota</taxon>
        <taxon>Gammaproteobacteria</taxon>
        <taxon>Vibrionales</taxon>
        <taxon>Vibrionaceae</taxon>
        <taxon>Photobacterium</taxon>
    </lineage>
</organism>
<dbReference type="EMBL" id="FYAJ01000002">
    <property type="protein sequence ID" value="SMY34211.1"/>
    <property type="molecule type" value="Genomic_DNA"/>
</dbReference>
<sequence>MKNIFNQVSTQEADALEKFLAIGKHRILNNREFCGFSVSDFVTFYFEVHDGKLANAMVKFLITADCSSSNTLLTLMGFKEFAKDVFEEFFNENETTILKTFRAEYKEQKEELEIALAGL</sequence>
<dbReference type="AlphaFoldDB" id="A0A1Y6MG84"/>
<accession>A0A1Y6MG84</accession>
<proteinExistence type="predicted"/>
<dbReference type="RefSeq" id="WP_087852999.1">
    <property type="nucleotide sequence ID" value="NZ_FYAJ01000002.1"/>
</dbReference>
<gene>
    <name evidence="1" type="ORF">PAND9192_01216</name>
</gene>
<reference evidence="2" key="1">
    <citation type="submission" date="2017-06" db="EMBL/GenBank/DDBJ databases">
        <authorList>
            <person name="Rodrigo-Torres L."/>
            <person name="Arahal R.D."/>
            <person name="Lucena T."/>
        </authorList>
    </citation>
    <scope>NUCLEOTIDE SEQUENCE [LARGE SCALE GENOMIC DNA]</scope>
    <source>
        <strain evidence="2">CECT 9192</strain>
    </source>
</reference>
<evidence type="ECO:0000313" key="1">
    <source>
        <dbReference type="EMBL" id="SMY34211.1"/>
    </source>
</evidence>
<name>A0A1Y6MG84_9GAMM</name>
<protein>
    <submittedName>
        <fullName evidence="1">Uncharacterized protein</fullName>
    </submittedName>
</protein>